<evidence type="ECO:0000313" key="14">
    <source>
        <dbReference type="Proteomes" id="UP000217289"/>
    </source>
</evidence>
<dbReference type="Gene3D" id="3.20.20.70">
    <property type="entry name" value="Aldolase class I"/>
    <property type="match status" value="1"/>
</dbReference>
<dbReference type="InterPro" id="IPR034291">
    <property type="entry name" value="TMP_synthase"/>
</dbReference>
<evidence type="ECO:0000256" key="1">
    <source>
        <dbReference type="ARBA" id="ARBA00005165"/>
    </source>
</evidence>
<feature type="binding site" evidence="9">
    <location>
        <position position="114"/>
    </location>
    <ligand>
        <name>4-amino-2-methyl-5-(diphosphooxymethyl)pyrimidine</name>
        <dbReference type="ChEBI" id="CHEBI:57841"/>
    </ligand>
</feature>
<name>A0A250ILS7_9BACT</name>
<dbReference type="GO" id="GO:0000287">
    <property type="term" value="F:magnesium ion binding"/>
    <property type="evidence" value="ECO:0007669"/>
    <property type="project" value="UniProtKB-UniRule"/>
</dbReference>
<dbReference type="InterPro" id="IPR013785">
    <property type="entry name" value="Aldolase_TIM"/>
</dbReference>
<comment type="cofactor">
    <cofactor evidence="9">
        <name>Mg(2+)</name>
        <dbReference type="ChEBI" id="CHEBI:18420"/>
    </cofactor>
    <text evidence="9">Binds 1 Mg(2+) ion per subunit.</text>
</comment>
<proteinExistence type="inferred from homology"/>
<organism evidence="13 14">
    <name type="scientific">Melittangium boletus DSM 14713</name>
    <dbReference type="NCBI Taxonomy" id="1294270"/>
    <lineage>
        <taxon>Bacteria</taxon>
        <taxon>Pseudomonadati</taxon>
        <taxon>Myxococcota</taxon>
        <taxon>Myxococcia</taxon>
        <taxon>Myxococcales</taxon>
        <taxon>Cystobacterineae</taxon>
        <taxon>Archangiaceae</taxon>
        <taxon>Melittangium</taxon>
    </lineage>
</organism>
<dbReference type="EC" id="2.5.1.3" evidence="9"/>
<feature type="binding site" evidence="9">
    <location>
        <position position="95"/>
    </location>
    <ligand>
        <name>Mg(2+)</name>
        <dbReference type="ChEBI" id="CHEBI:18420"/>
    </ligand>
</feature>
<evidence type="ECO:0000256" key="6">
    <source>
        <dbReference type="ARBA" id="ARBA00047334"/>
    </source>
</evidence>
<feature type="binding site" evidence="9">
    <location>
        <position position="76"/>
    </location>
    <ligand>
        <name>Mg(2+)</name>
        <dbReference type="ChEBI" id="CHEBI:18420"/>
    </ligand>
</feature>
<evidence type="ECO:0000256" key="4">
    <source>
        <dbReference type="ARBA" id="ARBA00022842"/>
    </source>
</evidence>
<dbReference type="SUPFAM" id="SSF51391">
    <property type="entry name" value="Thiamin phosphate synthase"/>
    <property type="match status" value="1"/>
</dbReference>
<dbReference type="KEGG" id="mbd:MEBOL_005679"/>
<sequence length="225" mass="22922">MNAPVSSPLPRGLYVLCDDTLRPDVPLARKAELLLAGGARVMQLRMKRTPLREALAVAREVVAACRRAGAVCLINDRVDLALLTGAHGVHVGEEDLPPEAARRLLGPQGVVGVTVRDVAGARAARDAGADYVGLGPLFGTTTKQVNAPVLGLEGFAAVVRDSPLPVVGIGGVTLENIARVAAAGAHGGAVASDALLAADVAERVRLLAVAFDRGVQGTSLADGGV</sequence>
<keyword evidence="4 9" id="KW-0460">Magnesium</keyword>
<dbReference type="InterPro" id="IPR022998">
    <property type="entry name" value="ThiamineP_synth_TenI"/>
</dbReference>
<dbReference type="Pfam" id="PF02581">
    <property type="entry name" value="TMP-TENI"/>
    <property type="match status" value="1"/>
</dbReference>
<evidence type="ECO:0000259" key="12">
    <source>
        <dbReference type="Pfam" id="PF02581"/>
    </source>
</evidence>
<gene>
    <name evidence="9" type="primary">thiE</name>
    <name evidence="13" type="ORF">MEBOL_005679</name>
</gene>
<feature type="binding site" evidence="9">
    <location>
        <position position="143"/>
    </location>
    <ligand>
        <name>4-amino-2-methyl-5-(diphosphooxymethyl)pyrimidine</name>
        <dbReference type="ChEBI" id="CHEBI:57841"/>
    </ligand>
</feature>
<dbReference type="NCBIfam" id="TIGR00693">
    <property type="entry name" value="thiE"/>
    <property type="match status" value="1"/>
</dbReference>
<comment type="pathway">
    <text evidence="1 9 11">Cofactor biosynthesis; thiamine diphosphate biosynthesis; thiamine phosphate from 4-amino-2-methyl-5-diphosphomethylpyrimidine and 4-methyl-5-(2-phosphoethyl)-thiazole: step 1/1.</text>
</comment>
<evidence type="ECO:0000256" key="8">
    <source>
        <dbReference type="ARBA" id="ARBA00047883"/>
    </source>
</evidence>
<comment type="similarity">
    <text evidence="9 10">Belongs to the thiamine-phosphate synthase family.</text>
</comment>
<dbReference type="HAMAP" id="MF_00097">
    <property type="entry name" value="TMP_synthase"/>
    <property type="match status" value="1"/>
</dbReference>
<evidence type="ECO:0000256" key="9">
    <source>
        <dbReference type="HAMAP-Rule" id="MF_00097"/>
    </source>
</evidence>
<reference evidence="13 14" key="1">
    <citation type="submission" date="2017-06" db="EMBL/GenBank/DDBJ databases">
        <authorList>
            <person name="Kim H.J."/>
            <person name="Triplett B.A."/>
        </authorList>
    </citation>
    <scope>NUCLEOTIDE SEQUENCE [LARGE SCALE GENOMIC DNA]</scope>
    <source>
        <strain evidence="13 14">DSM 14713</strain>
    </source>
</reference>
<accession>A0A250ILS7</accession>
<dbReference type="GO" id="GO:0005737">
    <property type="term" value="C:cytoplasm"/>
    <property type="evidence" value="ECO:0007669"/>
    <property type="project" value="TreeGrafter"/>
</dbReference>
<feature type="binding site" evidence="9">
    <location>
        <position position="171"/>
    </location>
    <ligand>
        <name>2-[(2R,5Z)-2-carboxy-4-methylthiazol-5(2H)-ylidene]ethyl phosphate</name>
        <dbReference type="ChEBI" id="CHEBI:62899"/>
    </ligand>
</feature>
<feature type="binding site" evidence="9">
    <location>
        <begin position="43"/>
        <end position="47"/>
    </location>
    <ligand>
        <name>4-amino-2-methyl-5-(diphosphooxymethyl)pyrimidine</name>
        <dbReference type="ChEBI" id="CHEBI:57841"/>
    </ligand>
</feature>
<dbReference type="InterPro" id="IPR036206">
    <property type="entry name" value="ThiamineP_synth_sf"/>
</dbReference>
<evidence type="ECO:0000256" key="5">
    <source>
        <dbReference type="ARBA" id="ARBA00022977"/>
    </source>
</evidence>
<feature type="binding site" evidence="9">
    <location>
        <position position="75"/>
    </location>
    <ligand>
        <name>4-amino-2-methyl-5-(diphosphooxymethyl)pyrimidine</name>
        <dbReference type="ChEBI" id="CHEBI:57841"/>
    </ligand>
</feature>
<keyword evidence="2 9" id="KW-0808">Transferase</keyword>
<keyword evidence="3 9" id="KW-0479">Metal-binding</keyword>
<feature type="binding site" evidence="9">
    <location>
        <begin position="140"/>
        <end position="142"/>
    </location>
    <ligand>
        <name>2-[(2R,5Z)-2-carboxy-4-methylthiazol-5(2H)-ylidene]ethyl phosphate</name>
        <dbReference type="ChEBI" id="CHEBI:62899"/>
    </ligand>
</feature>
<feature type="domain" description="Thiamine phosphate synthase/TenI" evidence="12">
    <location>
        <begin position="13"/>
        <end position="192"/>
    </location>
</feature>
<dbReference type="PANTHER" id="PTHR20857">
    <property type="entry name" value="THIAMINE-PHOSPHATE PYROPHOSPHORYLASE"/>
    <property type="match status" value="1"/>
</dbReference>
<evidence type="ECO:0000256" key="10">
    <source>
        <dbReference type="RuleBase" id="RU003826"/>
    </source>
</evidence>
<dbReference type="GO" id="GO:0009229">
    <property type="term" value="P:thiamine diphosphate biosynthetic process"/>
    <property type="evidence" value="ECO:0007669"/>
    <property type="project" value="UniProtKB-UniRule"/>
</dbReference>
<dbReference type="AlphaFoldDB" id="A0A250ILS7"/>
<dbReference type="UniPathway" id="UPA00060">
    <property type="reaction ID" value="UER00141"/>
</dbReference>
<evidence type="ECO:0000256" key="3">
    <source>
        <dbReference type="ARBA" id="ARBA00022723"/>
    </source>
</evidence>
<dbReference type="GO" id="GO:0004789">
    <property type="term" value="F:thiamine-phosphate diphosphorylase activity"/>
    <property type="evidence" value="ECO:0007669"/>
    <property type="project" value="UniProtKB-UniRule"/>
</dbReference>
<evidence type="ECO:0000256" key="2">
    <source>
        <dbReference type="ARBA" id="ARBA00022679"/>
    </source>
</evidence>
<keyword evidence="5 9" id="KW-0784">Thiamine biosynthesis</keyword>
<evidence type="ECO:0000256" key="11">
    <source>
        <dbReference type="RuleBase" id="RU004253"/>
    </source>
</evidence>
<comment type="function">
    <text evidence="9">Condenses 4-methyl-5-(beta-hydroxyethyl)thiazole monophosphate (THZ-P) and 2-methyl-4-amino-5-hydroxymethyl pyrimidine pyrophosphate (HMP-PP) to form thiamine monophosphate (TMP).</text>
</comment>
<dbReference type="PANTHER" id="PTHR20857:SF15">
    <property type="entry name" value="THIAMINE-PHOSPHATE SYNTHASE"/>
    <property type="match status" value="1"/>
</dbReference>
<dbReference type="CDD" id="cd00564">
    <property type="entry name" value="TMP_TenI"/>
    <property type="match status" value="1"/>
</dbReference>
<dbReference type="RefSeq" id="WP_095980420.1">
    <property type="nucleotide sequence ID" value="NZ_CP022163.1"/>
</dbReference>
<dbReference type="EMBL" id="CP022163">
    <property type="protein sequence ID" value="ATB32203.1"/>
    <property type="molecule type" value="Genomic_DNA"/>
</dbReference>
<dbReference type="OrthoDB" id="9810880at2"/>
<dbReference type="GO" id="GO:0009228">
    <property type="term" value="P:thiamine biosynthetic process"/>
    <property type="evidence" value="ECO:0007669"/>
    <property type="project" value="UniProtKB-KW"/>
</dbReference>
<evidence type="ECO:0000313" key="13">
    <source>
        <dbReference type="EMBL" id="ATB32203.1"/>
    </source>
</evidence>
<comment type="caution">
    <text evidence="9">Lacks conserved residue(s) required for the propagation of feature annotation.</text>
</comment>
<comment type="catalytic activity">
    <reaction evidence="7 9 10">
        <text>2-(2-carboxy-4-methylthiazol-5-yl)ethyl phosphate + 4-amino-2-methyl-5-(diphosphooxymethyl)pyrimidine + 2 H(+) = thiamine phosphate + CO2 + diphosphate</text>
        <dbReference type="Rhea" id="RHEA:47848"/>
        <dbReference type="ChEBI" id="CHEBI:15378"/>
        <dbReference type="ChEBI" id="CHEBI:16526"/>
        <dbReference type="ChEBI" id="CHEBI:33019"/>
        <dbReference type="ChEBI" id="CHEBI:37575"/>
        <dbReference type="ChEBI" id="CHEBI:57841"/>
        <dbReference type="ChEBI" id="CHEBI:62890"/>
        <dbReference type="EC" id="2.5.1.3"/>
    </reaction>
</comment>
<protein>
    <recommendedName>
        <fullName evidence="9">Thiamine-phosphate synthase</fullName>
        <shortName evidence="9">TP synthase</shortName>
        <shortName evidence="9">TPS</shortName>
        <ecNumber evidence="9">2.5.1.3</ecNumber>
    </recommendedName>
    <alternativeName>
        <fullName evidence="9">Thiamine-phosphate pyrophosphorylase</fullName>
        <shortName evidence="9">TMP pyrophosphorylase</shortName>
        <shortName evidence="9">TMP-PPase</shortName>
    </alternativeName>
</protein>
<keyword evidence="14" id="KW-1185">Reference proteome</keyword>
<evidence type="ECO:0000256" key="7">
    <source>
        <dbReference type="ARBA" id="ARBA00047851"/>
    </source>
</evidence>
<comment type="catalytic activity">
    <reaction evidence="8 9 10">
        <text>2-[(2R,5Z)-2-carboxy-4-methylthiazol-5(2H)-ylidene]ethyl phosphate + 4-amino-2-methyl-5-(diphosphooxymethyl)pyrimidine + 2 H(+) = thiamine phosphate + CO2 + diphosphate</text>
        <dbReference type="Rhea" id="RHEA:47844"/>
        <dbReference type="ChEBI" id="CHEBI:15378"/>
        <dbReference type="ChEBI" id="CHEBI:16526"/>
        <dbReference type="ChEBI" id="CHEBI:33019"/>
        <dbReference type="ChEBI" id="CHEBI:37575"/>
        <dbReference type="ChEBI" id="CHEBI:57841"/>
        <dbReference type="ChEBI" id="CHEBI:62899"/>
        <dbReference type="EC" id="2.5.1.3"/>
    </reaction>
</comment>
<comment type="catalytic activity">
    <reaction evidence="6 9 10">
        <text>4-methyl-5-(2-phosphooxyethyl)-thiazole + 4-amino-2-methyl-5-(diphosphooxymethyl)pyrimidine + H(+) = thiamine phosphate + diphosphate</text>
        <dbReference type="Rhea" id="RHEA:22328"/>
        <dbReference type="ChEBI" id="CHEBI:15378"/>
        <dbReference type="ChEBI" id="CHEBI:33019"/>
        <dbReference type="ChEBI" id="CHEBI:37575"/>
        <dbReference type="ChEBI" id="CHEBI:57841"/>
        <dbReference type="ChEBI" id="CHEBI:58296"/>
        <dbReference type="EC" id="2.5.1.3"/>
    </reaction>
</comment>
<dbReference type="Proteomes" id="UP000217289">
    <property type="component" value="Chromosome"/>
</dbReference>